<dbReference type="GO" id="GO:0016780">
    <property type="term" value="F:phosphotransferase activity, for other substituted phosphate groups"/>
    <property type="evidence" value="ECO:0007669"/>
    <property type="project" value="TreeGrafter"/>
</dbReference>
<evidence type="ECO:0000259" key="3">
    <source>
        <dbReference type="Pfam" id="PF02397"/>
    </source>
</evidence>
<keyword evidence="2" id="KW-0472">Membrane</keyword>
<evidence type="ECO:0000313" key="5">
    <source>
        <dbReference type="Proteomes" id="UP000469952"/>
    </source>
</evidence>
<dbReference type="Proteomes" id="UP000469952">
    <property type="component" value="Unassembled WGS sequence"/>
</dbReference>
<feature type="transmembrane region" description="Helical" evidence="2">
    <location>
        <begin position="12"/>
        <end position="36"/>
    </location>
</feature>
<keyword evidence="4" id="KW-0808">Transferase</keyword>
<dbReference type="InterPro" id="IPR003362">
    <property type="entry name" value="Bact_transf"/>
</dbReference>
<accession>A0A843Z3T9</accession>
<dbReference type="Pfam" id="PF02397">
    <property type="entry name" value="Bac_transf"/>
    <property type="match status" value="1"/>
</dbReference>
<dbReference type="RefSeq" id="WP_153245515.1">
    <property type="nucleotide sequence ID" value="NZ_WIPA01000020.1"/>
</dbReference>
<feature type="domain" description="Bacterial sugar transferase" evidence="3">
    <location>
        <begin position="10"/>
        <end position="197"/>
    </location>
</feature>
<name>A0A843Z3T9_LEUME</name>
<reference evidence="4 5" key="1">
    <citation type="submission" date="2019-10" db="EMBL/GenBank/DDBJ databases">
        <title>WGS of Leuconostoc mesenteroides.</title>
        <authorList>
            <person name="Melo Bolivar J."/>
            <person name="Marino-Ramirez L."/>
            <person name="Villamil Diaz L.M."/>
        </authorList>
    </citation>
    <scope>NUCLEOTIDE SEQUENCE [LARGE SCALE GENOMIC DNA]</scope>
    <source>
        <strain evidence="4 5">M11</strain>
    </source>
</reference>
<organism evidence="4 5">
    <name type="scientific">Leuconostoc mesenteroides</name>
    <dbReference type="NCBI Taxonomy" id="1245"/>
    <lineage>
        <taxon>Bacteria</taxon>
        <taxon>Bacillati</taxon>
        <taxon>Bacillota</taxon>
        <taxon>Bacilli</taxon>
        <taxon>Lactobacillales</taxon>
        <taxon>Lactobacillaceae</taxon>
        <taxon>Leuconostoc</taxon>
    </lineage>
</organism>
<evidence type="ECO:0000256" key="2">
    <source>
        <dbReference type="SAM" id="Phobius"/>
    </source>
</evidence>
<dbReference type="PANTHER" id="PTHR30576:SF10">
    <property type="entry name" value="SLL5057 PROTEIN"/>
    <property type="match status" value="1"/>
</dbReference>
<proteinExistence type="inferred from homology"/>
<sequence>MKDGLYRIIKRMIDVIGSLVGLIVFSPIIMVIIIAIKLDDGQKIIFKQKRVGKDGKEFVMYKFRSMIPNAHSKRDKLMDLNHTGGPIFKIQQDPRITKVGTFLRAHSLDEIPQFINVLKGDMSMVGPRPALPEEVQEYTDAELTRLQVLPGLTGLWQVSGRSNLTYQEMISLDIAYIEDKNIILDLVIIWKTVLQMFTPSKSGAF</sequence>
<keyword evidence="2" id="KW-0812">Transmembrane</keyword>
<comment type="caution">
    <text evidence="4">The sequence shown here is derived from an EMBL/GenBank/DDBJ whole genome shotgun (WGS) entry which is preliminary data.</text>
</comment>
<keyword evidence="2" id="KW-1133">Transmembrane helix</keyword>
<gene>
    <name evidence="4" type="ORF">GFV13_09475</name>
</gene>
<comment type="similarity">
    <text evidence="1">Belongs to the bacterial sugar transferase family.</text>
</comment>
<dbReference type="PANTHER" id="PTHR30576">
    <property type="entry name" value="COLANIC BIOSYNTHESIS UDP-GLUCOSE LIPID CARRIER TRANSFERASE"/>
    <property type="match status" value="1"/>
</dbReference>
<dbReference type="AlphaFoldDB" id="A0A843Z3T9"/>
<evidence type="ECO:0000313" key="4">
    <source>
        <dbReference type="EMBL" id="MQR27468.1"/>
    </source>
</evidence>
<protein>
    <submittedName>
        <fullName evidence="4">Sugar transferase</fullName>
    </submittedName>
</protein>
<dbReference type="EMBL" id="WIPA01000020">
    <property type="protein sequence ID" value="MQR27468.1"/>
    <property type="molecule type" value="Genomic_DNA"/>
</dbReference>
<evidence type="ECO:0000256" key="1">
    <source>
        <dbReference type="ARBA" id="ARBA00006464"/>
    </source>
</evidence>